<dbReference type="AlphaFoldDB" id="A0A317SUL7"/>
<evidence type="ECO:0000313" key="4">
    <source>
        <dbReference type="EMBL" id="PWW78205.1"/>
    </source>
</evidence>
<dbReference type="InterPro" id="IPR036291">
    <property type="entry name" value="NAD(P)-bd_dom_sf"/>
</dbReference>
<dbReference type="Gene3D" id="3.90.25.10">
    <property type="entry name" value="UDP-galactose 4-epimerase, domain 1"/>
    <property type="match status" value="1"/>
</dbReference>
<feature type="domain" description="NmrA-like" evidence="3">
    <location>
        <begin position="2"/>
        <end position="158"/>
    </location>
</feature>
<keyword evidence="1" id="KW-0521">NADP</keyword>
<keyword evidence="5" id="KW-1185">Reference proteome</keyword>
<dbReference type="OrthoDB" id="419598at2759"/>
<dbReference type="EMBL" id="PYWC01000016">
    <property type="protein sequence ID" value="PWW78205.1"/>
    <property type="molecule type" value="Genomic_DNA"/>
</dbReference>
<evidence type="ECO:0000259" key="3">
    <source>
        <dbReference type="Pfam" id="PF05368"/>
    </source>
</evidence>
<keyword evidence="2" id="KW-0560">Oxidoreductase</keyword>
<dbReference type="GO" id="GO:0016491">
    <property type="term" value="F:oxidoreductase activity"/>
    <property type="evidence" value="ECO:0007669"/>
    <property type="project" value="UniProtKB-KW"/>
</dbReference>
<name>A0A317SUL7_9PEZI</name>
<protein>
    <submittedName>
        <fullName evidence="4">NAD(P)-binding protein</fullName>
    </submittedName>
</protein>
<dbReference type="InterPro" id="IPR008030">
    <property type="entry name" value="NmrA-like"/>
</dbReference>
<dbReference type="SUPFAM" id="SSF51735">
    <property type="entry name" value="NAD(P)-binding Rossmann-fold domains"/>
    <property type="match status" value="1"/>
</dbReference>
<reference evidence="4 5" key="1">
    <citation type="submission" date="2018-03" db="EMBL/GenBank/DDBJ databases">
        <title>Genomes of Pezizomycetes fungi and the evolution of truffles.</title>
        <authorList>
            <person name="Murat C."/>
            <person name="Payen T."/>
            <person name="Noel B."/>
            <person name="Kuo A."/>
            <person name="Martin F.M."/>
        </authorList>
    </citation>
    <scope>NUCLEOTIDE SEQUENCE [LARGE SCALE GENOMIC DNA]</scope>
    <source>
        <strain evidence="4">091103-1</strain>
    </source>
</reference>
<evidence type="ECO:0000256" key="1">
    <source>
        <dbReference type="ARBA" id="ARBA00022857"/>
    </source>
</evidence>
<organism evidence="4 5">
    <name type="scientific">Tuber magnatum</name>
    <name type="common">white Piedmont truffle</name>
    <dbReference type="NCBI Taxonomy" id="42249"/>
    <lineage>
        <taxon>Eukaryota</taxon>
        <taxon>Fungi</taxon>
        <taxon>Dikarya</taxon>
        <taxon>Ascomycota</taxon>
        <taxon>Pezizomycotina</taxon>
        <taxon>Pezizomycetes</taxon>
        <taxon>Pezizales</taxon>
        <taxon>Tuberaceae</taxon>
        <taxon>Tuber</taxon>
    </lineage>
</organism>
<sequence>MKVAVAGTAGLAQHITRAAAEEGHEVFMLSRFVAPSLSPHQDAGLTKTSNQQRPQLAEKGFRVIQVDYSNPASLHATLIGVDTVISTVSGAPQLALIDSCLTACVRRFAPAEFEGVPYERPMIEQGRKKIDTLNRLREVREKLQSTAFCCGIFYEWFGPGGLSRSGVSAGTILETMPTGRVFVGDEACYMLDFRNERATVPAYTEKGGDVYACFTAAADVGRFVAKCLNMETWPEQLRMRGERLKLLDFVRIAEAVRDSEELHEQTIDAEEAEDWKQVSKLEALIAAQRGELDFLRANANECLPEVKTLSLKQWLSKAWAHEA</sequence>
<evidence type="ECO:0000256" key="2">
    <source>
        <dbReference type="ARBA" id="ARBA00023002"/>
    </source>
</evidence>
<dbReference type="InterPro" id="IPR051609">
    <property type="entry name" value="NmrA/Isoflavone_reductase-like"/>
</dbReference>
<evidence type="ECO:0000313" key="5">
    <source>
        <dbReference type="Proteomes" id="UP000246991"/>
    </source>
</evidence>
<dbReference type="PANTHER" id="PTHR47706">
    <property type="entry name" value="NMRA-LIKE FAMILY PROTEIN"/>
    <property type="match status" value="1"/>
</dbReference>
<dbReference type="Proteomes" id="UP000246991">
    <property type="component" value="Unassembled WGS sequence"/>
</dbReference>
<gene>
    <name evidence="4" type="ORF">C7212DRAFT_364311</name>
</gene>
<proteinExistence type="predicted"/>
<accession>A0A317SUL7</accession>
<dbReference type="PANTHER" id="PTHR47706:SF5">
    <property type="entry name" value="ISOFLAVONE REDUCTASE"/>
    <property type="match status" value="1"/>
</dbReference>
<comment type="caution">
    <text evidence="4">The sequence shown here is derived from an EMBL/GenBank/DDBJ whole genome shotgun (WGS) entry which is preliminary data.</text>
</comment>
<dbReference type="Gene3D" id="3.40.50.720">
    <property type="entry name" value="NAD(P)-binding Rossmann-like Domain"/>
    <property type="match status" value="1"/>
</dbReference>
<dbReference type="Pfam" id="PF05368">
    <property type="entry name" value="NmrA"/>
    <property type="match status" value="1"/>
</dbReference>